<feature type="chain" id="PRO_5003700069" evidence="1">
    <location>
        <begin position="31"/>
        <end position="1110"/>
    </location>
</feature>
<organism evidence="3 4">
    <name type="scientific">Nitritalea halalkaliphila LW7</name>
    <dbReference type="NCBI Taxonomy" id="1189621"/>
    <lineage>
        <taxon>Bacteria</taxon>
        <taxon>Pseudomonadati</taxon>
        <taxon>Bacteroidota</taxon>
        <taxon>Cytophagia</taxon>
        <taxon>Cytophagales</taxon>
        <taxon>Cyclobacteriaceae</taxon>
        <taxon>Nitritalea</taxon>
    </lineage>
</organism>
<evidence type="ECO:0000313" key="3">
    <source>
        <dbReference type="EMBL" id="EIM78762.1"/>
    </source>
</evidence>
<sequence length="1110" mass="116756">MNRQLFSFFLFSCLSLWLCCGSSITQQAQAQTALETLELPNGRFLLNRYTRVTSDIRPGDNQLRVANLADLNRDNVSYLPPNIQTPAGTFASNALAPGDLIMLYQAQGAEIDTVEQIQQFGRVTQLNGAGNYEFVVVSDVQGNLVLLTCGVEKTYVANANVQAIRVPRFRNLRVSAGAEIVSIPWGAEVFAPGSSPESMARRRGGVIAVEADNMEIEGEVNAVGAGFRGGIVNNLTSAADSSFWTALKSRNAARGAMKGESVAGWGERYNTLFGGQFGRGAIANGGGGGNAHNAGGGGGSNGGNPDNWFRGAGVMNDFGSCGSPGAWALDPNFIANGNRLTNSSGGGHGGYSFTNINLDACTNGPSYPANFIAPGVPAQDVFSNWNRAKRDAVGGLGGRPLLLTNPENTAYFGGGGGAGEGNNSAAGDGGAGGGFILLMAKQITGTGRITADGGAGGNTRNLHLDAAGGGGGGGTIVAQADRLGSGLRLSANGGRGGDQLILLVESEGPGGGGGGGRILLNVREDNANKTVNGGRNGVTSSVALVEFPANGATSGNSGSFGTFTRTIGLSDCADLAIAKILEQPNQLLAVNDTVAFQVILTNLGLKTASAIEVRENPGSGLALLSAVPERGSYTAPIWTLDSLAVGDTVRMRVTARILSTGNYLNEVQVSAATNDPDPTNNVASVLPALANALIATDDDYRNFPASSGGGRVLPFSILDNDRVNGVVASPDNVSFRLLNPPAFIRLNAAGVPEILPGAPPGSYTVGYEICERANPANCRTAQILFTVISNIIEAQDVDFGTFPLNHEGFIGIATANDLLNGNPLRASEFTFTLLDAGGLIGISQSPDGELFLLPGLNPAGTYLLSYRICETNDPGNCDEATILLRLEDPPIDVSIVKVSEQADAWQGETLVYRITASNLSPVIGTQVRIEDILPSSLRFIAQEISENEGDLDVRFEQEDERVLSWTIDEFPAFSTISIRLTVEVRRAADNRPFILQNTASISVEQEETNVANNSSSSAVIADIFFIPDIIIPNNSGRNDTWRIRGLARFPVNRVVILNRWGDHVFEMNNYNNSWNAPGLVSGTYYYILTVTTETGEERNFKGWIQVNQAP</sequence>
<dbReference type="InterPro" id="IPR047589">
    <property type="entry name" value="DUF11_rpt"/>
</dbReference>
<dbReference type="OrthoDB" id="904955at2"/>
<protein>
    <submittedName>
        <fullName evidence="3">OmpA domain-containing protein</fullName>
    </submittedName>
</protein>
<reference evidence="3 4" key="1">
    <citation type="submission" date="2012-05" db="EMBL/GenBank/DDBJ databases">
        <title>Genome sequence of Nitritalea halalkaliphila LW7.</title>
        <authorList>
            <person name="Jangir P.K."/>
            <person name="Singh A."/>
            <person name="Shivaji S."/>
            <person name="Sharma R."/>
        </authorList>
    </citation>
    <scope>NUCLEOTIDE SEQUENCE [LARGE SCALE GENOMIC DNA]</scope>
    <source>
        <strain evidence="3 4">LW7</strain>
    </source>
</reference>
<evidence type="ECO:0000313" key="4">
    <source>
        <dbReference type="Proteomes" id="UP000005551"/>
    </source>
</evidence>
<accession>I5CAB0</accession>
<proteinExistence type="predicted"/>
<feature type="domain" description="DUF11" evidence="2">
    <location>
        <begin position="574"/>
        <end position="685"/>
    </location>
</feature>
<name>I5CAB0_9BACT</name>
<gene>
    <name evidence="3" type="ORF">A3SI_01841</name>
</gene>
<dbReference type="EMBL" id="AJYA01000002">
    <property type="protein sequence ID" value="EIM78762.1"/>
    <property type="molecule type" value="Genomic_DNA"/>
</dbReference>
<dbReference type="Pfam" id="PF01345">
    <property type="entry name" value="DUF11"/>
    <property type="match status" value="2"/>
</dbReference>
<feature type="signal peptide" evidence="1">
    <location>
        <begin position="1"/>
        <end position="30"/>
    </location>
</feature>
<dbReference type="Gene3D" id="2.60.40.10">
    <property type="entry name" value="Immunoglobulins"/>
    <property type="match status" value="1"/>
</dbReference>
<dbReference type="RefSeq" id="WP_009053311.1">
    <property type="nucleotide sequence ID" value="NZ_AJYA01000002.1"/>
</dbReference>
<dbReference type="InterPro" id="IPR026341">
    <property type="entry name" value="T9SS_type_B"/>
</dbReference>
<dbReference type="InterPro" id="IPR013783">
    <property type="entry name" value="Ig-like_fold"/>
</dbReference>
<dbReference type="PANTHER" id="PTHR34819:SF3">
    <property type="entry name" value="CELL SURFACE PROTEIN"/>
    <property type="match status" value="1"/>
</dbReference>
<comment type="caution">
    <text evidence="3">The sequence shown here is derived from an EMBL/GenBank/DDBJ whole genome shotgun (WGS) entry which is preliminary data.</text>
</comment>
<dbReference type="Pfam" id="PF13585">
    <property type="entry name" value="CHU_C"/>
    <property type="match status" value="1"/>
</dbReference>
<dbReference type="InterPro" id="IPR051172">
    <property type="entry name" value="Chlamydia_OmcB"/>
</dbReference>
<dbReference type="NCBIfam" id="TIGR04131">
    <property type="entry name" value="Bac_Flav_CTERM"/>
    <property type="match status" value="1"/>
</dbReference>
<dbReference type="PANTHER" id="PTHR34819">
    <property type="entry name" value="LARGE CYSTEINE-RICH PERIPLASMIC PROTEIN OMCB"/>
    <property type="match status" value="1"/>
</dbReference>
<keyword evidence="4" id="KW-1185">Reference proteome</keyword>
<dbReference type="STRING" id="1189621.A3SI_01841"/>
<dbReference type="Proteomes" id="UP000005551">
    <property type="component" value="Unassembled WGS sequence"/>
</dbReference>
<dbReference type="AlphaFoldDB" id="I5CAB0"/>
<evidence type="ECO:0000256" key="1">
    <source>
        <dbReference type="SAM" id="SignalP"/>
    </source>
</evidence>
<dbReference type="NCBIfam" id="TIGR01451">
    <property type="entry name" value="B_ant_repeat"/>
    <property type="match status" value="1"/>
</dbReference>
<dbReference type="PATRIC" id="fig|1189621.3.peg.384"/>
<keyword evidence="1" id="KW-0732">Signal</keyword>
<feature type="domain" description="DUF11" evidence="2">
    <location>
        <begin position="892"/>
        <end position="1019"/>
    </location>
</feature>
<dbReference type="InterPro" id="IPR001434">
    <property type="entry name" value="OmcB-like_DUF11"/>
</dbReference>
<evidence type="ECO:0000259" key="2">
    <source>
        <dbReference type="Pfam" id="PF01345"/>
    </source>
</evidence>